<sequence length="152" mass="15735">MRPAPSSTLGRDAPSTGPSRLKRGLAGQVNAWRERHNAASKAASRPAAQTAPSAQRDDTEMTLKVASGVSQGQVKKQDAQTAGDNQAPVPSAPASLAPALDHKSVEDDTTSASTSAPSEDDEAELTGSVLQELASEGDKMPSDVKSVFLLTR</sequence>
<dbReference type="EMBL" id="JAKCXM010000002">
    <property type="protein sequence ID" value="KAJ0409918.1"/>
    <property type="molecule type" value="Genomic_DNA"/>
</dbReference>
<keyword evidence="3" id="KW-1185">Reference proteome</keyword>
<evidence type="ECO:0000313" key="2">
    <source>
        <dbReference type="EMBL" id="KAJ0409918.1"/>
    </source>
</evidence>
<name>A0AAD5QAW6_PYTIN</name>
<evidence type="ECO:0000313" key="3">
    <source>
        <dbReference type="Proteomes" id="UP001209570"/>
    </source>
</evidence>
<proteinExistence type="predicted"/>
<feature type="compositionally biased region" description="Polar residues" evidence="1">
    <location>
        <begin position="68"/>
        <end position="84"/>
    </location>
</feature>
<evidence type="ECO:0000256" key="1">
    <source>
        <dbReference type="SAM" id="MobiDB-lite"/>
    </source>
</evidence>
<gene>
    <name evidence="2" type="ORF">P43SY_005812</name>
</gene>
<organism evidence="2 3">
    <name type="scientific">Pythium insidiosum</name>
    <name type="common">Pythiosis disease agent</name>
    <dbReference type="NCBI Taxonomy" id="114742"/>
    <lineage>
        <taxon>Eukaryota</taxon>
        <taxon>Sar</taxon>
        <taxon>Stramenopiles</taxon>
        <taxon>Oomycota</taxon>
        <taxon>Peronosporomycetes</taxon>
        <taxon>Pythiales</taxon>
        <taxon>Pythiaceae</taxon>
        <taxon>Pythium</taxon>
    </lineage>
</organism>
<feature type="compositionally biased region" description="Low complexity" evidence="1">
    <location>
        <begin position="87"/>
        <end position="99"/>
    </location>
</feature>
<protein>
    <submittedName>
        <fullName evidence="2">Uncharacterized protein</fullName>
    </submittedName>
</protein>
<reference evidence="2" key="1">
    <citation type="submission" date="2021-12" db="EMBL/GenBank/DDBJ databases">
        <title>Prjna785345.</title>
        <authorList>
            <person name="Rujirawat T."/>
            <person name="Krajaejun T."/>
        </authorList>
    </citation>
    <scope>NUCLEOTIDE SEQUENCE</scope>
    <source>
        <strain evidence="2">Pi057C3</strain>
    </source>
</reference>
<accession>A0AAD5QAW6</accession>
<dbReference type="AlphaFoldDB" id="A0AAD5QAW6"/>
<comment type="caution">
    <text evidence="2">The sequence shown here is derived from an EMBL/GenBank/DDBJ whole genome shotgun (WGS) entry which is preliminary data.</text>
</comment>
<feature type="compositionally biased region" description="Low complexity" evidence="1">
    <location>
        <begin position="39"/>
        <end position="54"/>
    </location>
</feature>
<dbReference type="Proteomes" id="UP001209570">
    <property type="component" value="Unassembled WGS sequence"/>
</dbReference>
<feature type="region of interest" description="Disordered" evidence="1">
    <location>
        <begin position="1"/>
        <end position="152"/>
    </location>
</feature>